<dbReference type="OrthoDB" id="9785707at2"/>
<comment type="similarity">
    <text evidence="1">Belongs to the DprA/Smf family.</text>
</comment>
<evidence type="ECO:0000256" key="1">
    <source>
        <dbReference type="ARBA" id="ARBA00006525"/>
    </source>
</evidence>
<evidence type="ECO:0000259" key="2">
    <source>
        <dbReference type="Pfam" id="PF02481"/>
    </source>
</evidence>
<dbReference type="InterPro" id="IPR057666">
    <property type="entry name" value="DrpA_SLOG"/>
</dbReference>
<dbReference type="AlphaFoldDB" id="A0A1T5HFV3"/>
<evidence type="ECO:0000313" key="3">
    <source>
        <dbReference type="EMBL" id="SKC19557.1"/>
    </source>
</evidence>
<protein>
    <submittedName>
        <fullName evidence="3">DNA processing protein</fullName>
    </submittedName>
</protein>
<dbReference type="Pfam" id="PF02481">
    <property type="entry name" value="DNA_processg_A"/>
    <property type="match status" value="1"/>
</dbReference>
<dbReference type="InterPro" id="IPR003488">
    <property type="entry name" value="DprA"/>
</dbReference>
<dbReference type="SUPFAM" id="SSF102405">
    <property type="entry name" value="MCP/YpsA-like"/>
    <property type="match status" value="1"/>
</dbReference>
<name>A0A1T5HFV3_9BACT</name>
<proteinExistence type="inferred from homology"/>
<feature type="non-terminal residue" evidence="3">
    <location>
        <position position="353"/>
    </location>
</feature>
<gene>
    <name evidence="3" type="ORF">SAMN05660293_05482</name>
</gene>
<dbReference type="Gene3D" id="3.40.50.450">
    <property type="match status" value="1"/>
</dbReference>
<dbReference type="Proteomes" id="UP000190897">
    <property type="component" value="Unassembled WGS sequence"/>
</dbReference>
<dbReference type="PANTHER" id="PTHR43022:SF1">
    <property type="entry name" value="PROTEIN SMF"/>
    <property type="match status" value="1"/>
</dbReference>
<sequence length="353" mass="38362">MQINSDTVLKIMSLPNVGRKTAFKLLNALTYNISSDNDLIDFIRENANFLRNPLVQADFTKAFDRADDTINKSLNSGIRIINYYDPNFPILLKNLDDAPLLVNAKGNYTDLNLKPSVAIIGTRDPSDHGMKVGVRLGEVFGGAGFNVVSGLAIGCDTAGHTGCLNKFGYTTAVLAHGLDSLYPAKNKYLAEKILDQDGLLISEYTIGMKAQSNFFVERDRIQAGLSQAVIVVETDIKGGTMHTVKFAGNNKRIVATYNHDPKYLSHPKTQGNQYLIKNGTAKPLSTPESIENLKSTLLDFYHMLHPSIEVVKPAAAVSLAPTASPIEAKAPEVVVEAIVKPVDAKSKTKKTAT</sequence>
<feature type="domain" description="Smf/DprA SLOG" evidence="2">
    <location>
        <begin position="80"/>
        <end position="290"/>
    </location>
</feature>
<dbReference type="PANTHER" id="PTHR43022">
    <property type="entry name" value="PROTEIN SMF"/>
    <property type="match status" value="1"/>
</dbReference>
<evidence type="ECO:0000313" key="4">
    <source>
        <dbReference type="Proteomes" id="UP000190897"/>
    </source>
</evidence>
<dbReference type="STRING" id="651661.SAMN05660293_05482"/>
<accession>A0A1T5HFV3</accession>
<dbReference type="EMBL" id="FUZA01000014">
    <property type="protein sequence ID" value="SKC19557.1"/>
    <property type="molecule type" value="Genomic_DNA"/>
</dbReference>
<organism evidence="3 4">
    <name type="scientific">Dyadobacter psychrophilus</name>
    <dbReference type="NCBI Taxonomy" id="651661"/>
    <lineage>
        <taxon>Bacteria</taxon>
        <taxon>Pseudomonadati</taxon>
        <taxon>Bacteroidota</taxon>
        <taxon>Cytophagia</taxon>
        <taxon>Cytophagales</taxon>
        <taxon>Spirosomataceae</taxon>
        <taxon>Dyadobacter</taxon>
    </lineage>
</organism>
<reference evidence="4" key="1">
    <citation type="submission" date="2017-02" db="EMBL/GenBank/DDBJ databases">
        <authorList>
            <person name="Varghese N."/>
            <person name="Submissions S."/>
        </authorList>
    </citation>
    <scope>NUCLEOTIDE SEQUENCE [LARGE SCALE GENOMIC DNA]</scope>
    <source>
        <strain evidence="4">DSM 22270</strain>
    </source>
</reference>
<dbReference type="GO" id="GO:0009294">
    <property type="term" value="P:DNA-mediated transformation"/>
    <property type="evidence" value="ECO:0007669"/>
    <property type="project" value="InterPro"/>
</dbReference>
<keyword evidence="4" id="KW-1185">Reference proteome</keyword>
<dbReference type="RefSeq" id="WP_082217903.1">
    <property type="nucleotide sequence ID" value="NZ_FUZA01000014.1"/>
</dbReference>